<gene>
    <name evidence="4" type="ORF">AQJ46_43795</name>
</gene>
<feature type="repeat" description="WD" evidence="3">
    <location>
        <begin position="292"/>
        <end position="326"/>
    </location>
</feature>
<dbReference type="EMBL" id="LMWU01000063">
    <property type="protein sequence ID" value="KUN58209.1"/>
    <property type="molecule type" value="Genomic_DNA"/>
</dbReference>
<name>A0A101RM98_9ACTN</name>
<comment type="caution">
    <text evidence="4">The sequence shown here is derived from an EMBL/GenBank/DDBJ whole genome shotgun (WGS) entry which is preliminary data.</text>
</comment>
<organism evidence="4 5">
    <name type="scientific">Streptomyces canus</name>
    <dbReference type="NCBI Taxonomy" id="58343"/>
    <lineage>
        <taxon>Bacteria</taxon>
        <taxon>Bacillati</taxon>
        <taxon>Actinomycetota</taxon>
        <taxon>Actinomycetes</taxon>
        <taxon>Kitasatosporales</taxon>
        <taxon>Streptomycetaceae</taxon>
        <taxon>Streptomyces</taxon>
        <taxon>Streptomyces aurantiacus group</taxon>
    </lineage>
</organism>
<sequence>MLAALGASAVAVPLAVIKSRTDDAAPRNVVFTLPDGHATCVAFSPDGKTLATGLSALQGTDSMLRLWNVSEGTSTAPWPDQIEDVTKLAFSPDGKTLATTGAFAVSLWNIADHTGMALPHPQLTLDLAFAPDGQTLATGCRDGAARLWDLPTRTVTSTLTIQGIAVVNAVAFSPDGQTLAIGSADLTESPVRLWDLRTRTVAATLNAPLWHGFKPVAFSPDGRSLATGSADNIVRVWDAATGTVQATLSGHTGPVTTVAFSPDGNTLATGGDDRTVRLWDTSTLDVAPIDTLTGHTDKVTSVAFSPDGKTLASAGLDATVRLWPNR</sequence>
<dbReference type="InterPro" id="IPR019775">
    <property type="entry name" value="WD40_repeat_CS"/>
</dbReference>
<evidence type="ECO:0000256" key="3">
    <source>
        <dbReference type="PROSITE-ProRule" id="PRU00221"/>
    </source>
</evidence>
<dbReference type="PANTHER" id="PTHR19879:SF9">
    <property type="entry name" value="TRANSCRIPTION INITIATION FACTOR TFIID SUBUNIT 5"/>
    <property type="match status" value="1"/>
</dbReference>
<keyword evidence="2" id="KW-0677">Repeat</keyword>
<dbReference type="InterPro" id="IPR015943">
    <property type="entry name" value="WD40/YVTN_repeat-like_dom_sf"/>
</dbReference>
<dbReference type="SUPFAM" id="SSF50978">
    <property type="entry name" value="WD40 repeat-like"/>
    <property type="match status" value="1"/>
</dbReference>
<dbReference type="PANTHER" id="PTHR19879">
    <property type="entry name" value="TRANSCRIPTION INITIATION FACTOR TFIID"/>
    <property type="match status" value="1"/>
</dbReference>
<dbReference type="PROSITE" id="PS50294">
    <property type="entry name" value="WD_REPEATS_REGION"/>
    <property type="match status" value="4"/>
</dbReference>
<dbReference type="InterPro" id="IPR001680">
    <property type="entry name" value="WD40_rpt"/>
</dbReference>
<dbReference type="Gene3D" id="2.130.10.10">
    <property type="entry name" value="YVTN repeat-like/Quinoprotein amine dehydrogenase"/>
    <property type="match status" value="3"/>
</dbReference>
<dbReference type="CDD" id="cd00200">
    <property type="entry name" value="WD40"/>
    <property type="match status" value="1"/>
</dbReference>
<dbReference type="Proteomes" id="UP000053669">
    <property type="component" value="Unassembled WGS sequence"/>
</dbReference>
<evidence type="ECO:0000256" key="1">
    <source>
        <dbReference type="ARBA" id="ARBA00022574"/>
    </source>
</evidence>
<dbReference type="PRINTS" id="PR00320">
    <property type="entry name" value="GPROTEINBRPT"/>
</dbReference>
<dbReference type="Pfam" id="PF00400">
    <property type="entry name" value="WD40"/>
    <property type="match status" value="7"/>
</dbReference>
<keyword evidence="1 3" id="KW-0853">WD repeat</keyword>
<feature type="repeat" description="WD" evidence="3">
    <location>
        <begin position="117"/>
        <end position="158"/>
    </location>
</feature>
<evidence type="ECO:0000256" key="2">
    <source>
        <dbReference type="ARBA" id="ARBA00022737"/>
    </source>
</evidence>
<proteinExistence type="predicted"/>
<dbReference type="PROSITE" id="PS50082">
    <property type="entry name" value="WD_REPEATS_2"/>
    <property type="match status" value="4"/>
</dbReference>
<accession>A0A101RM98</accession>
<dbReference type="STRING" id="58343.AQJ46_43795"/>
<feature type="repeat" description="WD" evidence="3">
    <location>
        <begin position="248"/>
        <end position="283"/>
    </location>
</feature>
<dbReference type="PROSITE" id="PS00678">
    <property type="entry name" value="WD_REPEATS_1"/>
    <property type="match status" value="3"/>
</dbReference>
<evidence type="ECO:0000313" key="5">
    <source>
        <dbReference type="Proteomes" id="UP000053669"/>
    </source>
</evidence>
<dbReference type="SMART" id="SM00320">
    <property type="entry name" value="WD40"/>
    <property type="match status" value="7"/>
</dbReference>
<feature type="repeat" description="WD" evidence="3">
    <location>
        <begin position="216"/>
        <end position="247"/>
    </location>
</feature>
<dbReference type="InterPro" id="IPR036322">
    <property type="entry name" value="WD40_repeat_dom_sf"/>
</dbReference>
<dbReference type="InterPro" id="IPR020472">
    <property type="entry name" value="WD40_PAC1"/>
</dbReference>
<dbReference type="AlphaFoldDB" id="A0A101RM98"/>
<protein>
    <submittedName>
        <fullName evidence="4">Uncharacterized protein</fullName>
    </submittedName>
</protein>
<evidence type="ECO:0000313" key="4">
    <source>
        <dbReference type="EMBL" id="KUN58209.1"/>
    </source>
</evidence>
<reference evidence="4 5" key="1">
    <citation type="submission" date="2015-10" db="EMBL/GenBank/DDBJ databases">
        <title>Draft genome sequence of Streptomyces canus DSM 40017, type strain for the species Streptomyces canus.</title>
        <authorList>
            <person name="Ruckert C."/>
            <person name="Winkler A."/>
            <person name="Kalinowski J."/>
            <person name="Kampfer P."/>
            <person name="Glaeser S."/>
        </authorList>
    </citation>
    <scope>NUCLEOTIDE SEQUENCE [LARGE SCALE GENOMIC DNA]</scope>
    <source>
        <strain evidence="4 5">DSM 40017</strain>
    </source>
</reference>